<feature type="transmembrane region" description="Helical" evidence="10">
    <location>
        <begin position="137"/>
        <end position="157"/>
    </location>
</feature>
<keyword evidence="11" id="KW-0482">Metalloprotease</keyword>
<reference evidence="11 12" key="1">
    <citation type="journal article" date="2019" name="Int. J. Syst. Evol. Microbiol.">
        <title>The Global Catalogue of Microorganisms (GCM) 10K type strain sequencing project: providing services to taxonomists for standard genome sequencing and annotation.</title>
        <authorList>
            <consortium name="The Broad Institute Genomics Platform"/>
            <consortium name="The Broad Institute Genome Sequencing Center for Infectious Disease"/>
            <person name="Wu L."/>
            <person name="Ma J."/>
        </authorList>
    </citation>
    <scope>NUCLEOTIDE SEQUENCE [LARGE SCALE GENOMIC DNA]</scope>
    <source>
        <strain evidence="11 12">JCM 6486</strain>
    </source>
</reference>
<dbReference type="GO" id="GO:0008237">
    <property type="term" value="F:metallopeptidase activity"/>
    <property type="evidence" value="ECO:0007669"/>
    <property type="project" value="UniProtKB-KW"/>
</dbReference>
<dbReference type="InterPro" id="IPR026898">
    <property type="entry name" value="PrsW"/>
</dbReference>
<feature type="transmembrane region" description="Helical" evidence="10">
    <location>
        <begin position="178"/>
        <end position="211"/>
    </location>
</feature>
<dbReference type="PANTHER" id="PTHR36844:SF1">
    <property type="entry name" value="PROTEASE PRSW"/>
    <property type="match status" value="1"/>
</dbReference>
<evidence type="ECO:0000256" key="10">
    <source>
        <dbReference type="SAM" id="Phobius"/>
    </source>
</evidence>
<evidence type="ECO:0000256" key="9">
    <source>
        <dbReference type="ARBA" id="ARBA00023136"/>
    </source>
</evidence>
<keyword evidence="7" id="KW-0378">Hydrolase</keyword>
<dbReference type="EMBL" id="BAAACP010000006">
    <property type="protein sequence ID" value="GAA0863277.1"/>
    <property type="molecule type" value="Genomic_DNA"/>
</dbReference>
<keyword evidence="8 10" id="KW-1133">Transmembrane helix</keyword>
<comment type="similarity">
    <text evidence="2">Belongs to the protease PrsW family.</text>
</comment>
<feature type="transmembrane region" description="Helical" evidence="10">
    <location>
        <begin position="104"/>
        <end position="125"/>
    </location>
</feature>
<organism evidence="11 12">
    <name type="scientific">Paraclostridium tenue</name>
    <dbReference type="NCBI Taxonomy" id="1737"/>
    <lineage>
        <taxon>Bacteria</taxon>
        <taxon>Bacillati</taxon>
        <taxon>Bacillota</taxon>
        <taxon>Clostridia</taxon>
        <taxon>Peptostreptococcales</taxon>
        <taxon>Peptostreptococcaceae</taxon>
        <taxon>Paraclostridium</taxon>
    </lineage>
</organism>
<sequence length="239" mass="28012">MKLNLLIISIAPSLAFLMWIYFKDKYEKEPIKLLAKLFFIGVLISIPAIAIEDLLLEVNINNEYLNLSYVSFIVAASTEEILKYIVLIAYALKSKYYTEKLDGIVYSIFITLGFATVENIIYIFYENYLSLLEIGLSRAIIAIPGHIMFAIAMGYYLSMYKFNSKNKNEKKINLLKIIFIPIILHGVFDFILMIKTTWATILFLLYLIYLWKISLDKVDIYTDYARKRFIRLRKNNKRK</sequence>
<gene>
    <name evidence="11" type="ORF">GCM10008917_12010</name>
</gene>
<keyword evidence="5" id="KW-0645">Protease</keyword>
<evidence type="ECO:0000256" key="2">
    <source>
        <dbReference type="ARBA" id="ARBA00009165"/>
    </source>
</evidence>
<dbReference type="InterPro" id="IPR023596">
    <property type="entry name" value="Peptidase_PrsW_arch/bac"/>
</dbReference>
<accession>A0ABN1M2B8</accession>
<evidence type="ECO:0000256" key="6">
    <source>
        <dbReference type="ARBA" id="ARBA00022692"/>
    </source>
</evidence>
<evidence type="ECO:0000256" key="1">
    <source>
        <dbReference type="ARBA" id="ARBA00004651"/>
    </source>
</evidence>
<keyword evidence="9 10" id="KW-0472">Membrane</keyword>
<dbReference type="Proteomes" id="UP001400965">
    <property type="component" value="Unassembled WGS sequence"/>
</dbReference>
<feature type="transmembrane region" description="Helical" evidence="10">
    <location>
        <begin position="34"/>
        <end position="51"/>
    </location>
</feature>
<keyword evidence="4" id="KW-1003">Cell membrane</keyword>
<evidence type="ECO:0000256" key="4">
    <source>
        <dbReference type="ARBA" id="ARBA00022475"/>
    </source>
</evidence>
<proteinExistence type="inferred from homology"/>
<dbReference type="PIRSF" id="PIRSF016933">
    <property type="entry name" value="PrsW"/>
    <property type="match status" value="1"/>
</dbReference>
<evidence type="ECO:0000313" key="11">
    <source>
        <dbReference type="EMBL" id="GAA0863277.1"/>
    </source>
</evidence>
<keyword evidence="12" id="KW-1185">Reference proteome</keyword>
<protein>
    <recommendedName>
        <fullName evidence="3">Protease PrsW</fullName>
    </recommendedName>
</protein>
<feature type="transmembrane region" description="Helical" evidence="10">
    <location>
        <begin position="6"/>
        <end position="22"/>
    </location>
</feature>
<comment type="caution">
    <text evidence="11">The sequence shown here is derived from an EMBL/GenBank/DDBJ whole genome shotgun (WGS) entry which is preliminary data.</text>
</comment>
<evidence type="ECO:0000256" key="7">
    <source>
        <dbReference type="ARBA" id="ARBA00022801"/>
    </source>
</evidence>
<feature type="transmembrane region" description="Helical" evidence="10">
    <location>
        <begin position="71"/>
        <end position="92"/>
    </location>
</feature>
<comment type="subcellular location">
    <subcellularLocation>
        <location evidence="1">Cell membrane</location>
        <topology evidence="1">Multi-pass membrane protein</topology>
    </subcellularLocation>
</comment>
<dbReference type="PANTHER" id="PTHR36844">
    <property type="entry name" value="PROTEASE PRSW"/>
    <property type="match status" value="1"/>
</dbReference>
<evidence type="ECO:0000313" key="12">
    <source>
        <dbReference type="Proteomes" id="UP001400965"/>
    </source>
</evidence>
<evidence type="ECO:0000256" key="5">
    <source>
        <dbReference type="ARBA" id="ARBA00022670"/>
    </source>
</evidence>
<evidence type="ECO:0000256" key="3">
    <source>
        <dbReference type="ARBA" id="ARBA00018997"/>
    </source>
</evidence>
<name>A0ABN1M2B8_9FIRM</name>
<evidence type="ECO:0000256" key="8">
    <source>
        <dbReference type="ARBA" id="ARBA00022989"/>
    </source>
</evidence>
<dbReference type="Pfam" id="PF13367">
    <property type="entry name" value="PrsW-protease"/>
    <property type="match status" value="1"/>
</dbReference>
<keyword evidence="6 10" id="KW-0812">Transmembrane</keyword>
<dbReference type="RefSeq" id="WP_346043865.1">
    <property type="nucleotide sequence ID" value="NZ_BAAACP010000006.1"/>
</dbReference>